<keyword evidence="6 13" id="KW-1133">Transmembrane helix</keyword>
<evidence type="ECO:0000256" key="9">
    <source>
        <dbReference type="ARBA" id="ARBA00023098"/>
    </source>
</evidence>
<evidence type="ECO:0000256" key="5">
    <source>
        <dbReference type="ARBA" id="ARBA00022832"/>
    </source>
</evidence>
<evidence type="ECO:0000256" key="6">
    <source>
        <dbReference type="ARBA" id="ARBA00022989"/>
    </source>
</evidence>
<dbReference type="GO" id="GO:0005789">
    <property type="term" value="C:endoplasmic reticulum membrane"/>
    <property type="evidence" value="ECO:0007669"/>
    <property type="project" value="TreeGrafter"/>
</dbReference>
<comment type="similarity">
    <text evidence="2 12">Belongs to the fatty acid desaturase type 1 family.</text>
</comment>
<keyword evidence="7 12" id="KW-0560">Oxidoreductase</keyword>
<keyword evidence="9" id="KW-0443">Lipid metabolism</keyword>
<evidence type="ECO:0000256" key="8">
    <source>
        <dbReference type="ARBA" id="ARBA00023004"/>
    </source>
</evidence>
<sequence length="363" mass="42365">MALLESSKNESIVYENGILYENEAEAAAENCGLKKPLRKIADKRIFEYKWFNMLTIGSLHVQAIYGAYLAITGHAKWQTLFFAYLLYIVSGLGITAGAHRLWSHRAYKAKWQLKLTLIIFNTIAFQNSLYHWCRDHRVHHKFSDTDADPHNATRGFFFSHCGWLLTKRHPLMITAGKRVDFSDLENDAFVMFQRKHGLWMFALFCFILPTYIPYYFWNETLLNAWLIPTCLRYVAVLNITWCVNSVAHIWGHKPYDKSILASQNVFVSIIALGEGWHNYHHIFPWDYKTAELGNYRLNLTTMFINFMAKIGWAYDLKTVNKETIDTRKKRTGDGTETNIWGWADPDQSKSDRAMAKIIFKNYN</sequence>
<evidence type="ECO:0000256" key="4">
    <source>
        <dbReference type="ARBA" id="ARBA00022692"/>
    </source>
</evidence>
<name>A0A9N9S2A1_9DIPT</name>
<protein>
    <recommendedName>
        <fullName evidence="14">Fatty acid desaturase domain-containing protein</fullName>
    </recommendedName>
</protein>
<comment type="cofactor">
    <cofactor evidence="12">
        <name>Fe(2+)</name>
        <dbReference type="ChEBI" id="CHEBI:29033"/>
    </cofactor>
</comment>
<feature type="domain" description="Fatty acid desaturase" evidence="14">
    <location>
        <begin position="76"/>
        <end position="284"/>
    </location>
</feature>
<reference evidence="15" key="1">
    <citation type="submission" date="2022-01" db="EMBL/GenBank/DDBJ databases">
        <authorList>
            <person name="King R."/>
        </authorList>
    </citation>
    <scope>NUCLEOTIDE SEQUENCE</scope>
</reference>
<feature type="transmembrane region" description="Helical" evidence="13">
    <location>
        <begin position="50"/>
        <end position="71"/>
    </location>
</feature>
<keyword evidence="8" id="KW-0408">Iron</keyword>
<feature type="transmembrane region" description="Helical" evidence="13">
    <location>
        <begin position="198"/>
        <end position="216"/>
    </location>
</feature>
<keyword evidence="4 12" id="KW-0812">Transmembrane</keyword>
<dbReference type="CDD" id="cd03505">
    <property type="entry name" value="Delta9-FADS-like"/>
    <property type="match status" value="1"/>
</dbReference>
<evidence type="ECO:0000256" key="2">
    <source>
        <dbReference type="ARBA" id="ARBA00009295"/>
    </source>
</evidence>
<dbReference type="PANTHER" id="PTHR11351">
    <property type="entry name" value="ACYL-COA DESATURASE"/>
    <property type="match status" value="1"/>
</dbReference>
<evidence type="ECO:0000256" key="10">
    <source>
        <dbReference type="ARBA" id="ARBA00023136"/>
    </source>
</evidence>
<evidence type="ECO:0000256" key="3">
    <source>
        <dbReference type="ARBA" id="ARBA00022516"/>
    </source>
</evidence>
<organism evidence="15 16">
    <name type="scientific">Chironomus riparius</name>
    <dbReference type="NCBI Taxonomy" id="315576"/>
    <lineage>
        <taxon>Eukaryota</taxon>
        <taxon>Metazoa</taxon>
        <taxon>Ecdysozoa</taxon>
        <taxon>Arthropoda</taxon>
        <taxon>Hexapoda</taxon>
        <taxon>Insecta</taxon>
        <taxon>Pterygota</taxon>
        <taxon>Neoptera</taxon>
        <taxon>Endopterygota</taxon>
        <taxon>Diptera</taxon>
        <taxon>Nematocera</taxon>
        <taxon>Chironomoidea</taxon>
        <taxon>Chironomidae</taxon>
        <taxon>Chironominae</taxon>
        <taxon>Chironomus</taxon>
    </lineage>
</organism>
<dbReference type="GO" id="GO:0005506">
    <property type="term" value="F:iron ion binding"/>
    <property type="evidence" value="ECO:0007669"/>
    <property type="project" value="TreeGrafter"/>
</dbReference>
<gene>
    <name evidence="15" type="ORF">CHIRRI_LOCUS11252</name>
</gene>
<keyword evidence="5" id="KW-0276">Fatty acid metabolism</keyword>
<keyword evidence="3 12" id="KW-0444">Lipid biosynthesis</keyword>
<dbReference type="EMBL" id="OU895879">
    <property type="protein sequence ID" value="CAG9808411.1"/>
    <property type="molecule type" value="Genomic_DNA"/>
</dbReference>
<dbReference type="Proteomes" id="UP001153620">
    <property type="component" value="Chromosome 3"/>
</dbReference>
<keyword evidence="16" id="KW-1185">Reference proteome</keyword>
<dbReference type="AlphaFoldDB" id="A0A9N9S2A1"/>
<evidence type="ECO:0000256" key="12">
    <source>
        <dbReference type="RuleBase" id="RU000581"/>
    </source>
</evidence>
<comment type="domain">
    <text evidence="12">The histidine box domains are involved in binding the catalytic metal ions.</text>
</comment>
<dbReference type="OrthoDB" id="10260134at2759"/>
<reference evidence="15" key="2">
    <citation type="submission" date="2022-10" db="EMBL/GenBank/DDBJ databases">
        <authorList>
            <consortium name="ENA_rothamsted_submissions"/>
            <consortium name="culmorum"/>
            <person name="King R."/>
        </authorList>
    </citation>
    <scope>NUCLEOTIDE SEQUENCE</scope>
</reference>
<evidence type="ECO:0000259" key="14">
    <source>
        <dbReference type="Pfam" id="PF00487"/>
    </source>
</evidence>
<dbReference type="PANTHER" id="PTHR11351:SF31">
    <property type="entry name" value="DESATURASE 1, ISOFORM A-RELATED"/>
    <property type="match status" value="1"/>
</dbReference>
<evidence type="ECO:0000256" key="11">
    <source>
        <dbReference type="ARBA" id="ARBA00023160"/>
    </source>
</evidence>
<evidence type="ECO:0000256" key="13">
    <source>
        <dbReference type="SAM" id="Phobius"/>
    </source>
</evidence>
<evidence type="ECO:0000256" key="1">
    <source>
        <dbReference type="ARBA" id="ARBA00004141"/>
    </source>
</evidence>
<dbReference type="Pfam" id="PF00487">
    <property type="entry name" value="FA_desaturase"/>
    <property type="match status" value="1"/>
</dbReference>
<proteinExistence type="inferred from homology"/>
<comment type="subcellular location">
    <subcellularLocation>
        <location evidence="1">Membrane</location>
        <topology evidence="1">Multi-pass membrane protein</topology>
    </subcellularLocation>
</comment>
<dbReference type="PRINTS" id="PR00075">
    <property type="entry name" value="FACDDSATRASE"/>
</dbReference>
<evidence type="ECO:0000313" key="15">
    <source>
        <dbReference type="EMBL" id="CAG9808411.1"/>
    </source>
</evidence>
<accession>A0A9N9S2A1</accession>
<dbReference type="GO" id="GO:0004768">
    <property type="term" value="F:stearoyl-CoA 9-desaturase activity"/>
    <property type="evidence" value="ECO:0007669"/>
    <property type="project" value="TreeGrafter"/>
</dbReference>
<keyword evidence="10 13" id="KW-0472">Membrane</keyword>
<evidence type="ECO:0000256" key="7">
    <source>
        <dbReference type="ARBA" id="ARBA00023002"/>
    </source>
</evidence>
<dbReference type="InterPro" id="IPR005804">
    <property type="entry name" value="FA_desaturase_dom"/>
</dbReference>
<feature type="transmembrane region" description="Helical" evidence="13">
    <location>
        <begin position="77"/>
        <end position="98"/>
    </location>
</feature>
<dbReference type="InterPro" id="IPR015876">
    <property type="entry name" value="Acyl-CoA_DS"/>
</dbReference>
<evidence type="ECO:0000313" key="16">
    <source>
        <dbReference type="Proteomes" id="UP001153620"/>
    </source>
</evidence>
<dbReference type="GO" id="GO:0006636">
    <property type="term" value="P:unsaturated fatty acid biosynthetic process"/>
    <property type="evidence" value="ECO:0007669"/>
    <property type="project" value="TreeGrafter"/>
</dbReference>
<keyword evidence="11 12" id="KW-0275">Fatty acid biosynthesis</keyword>